<comment type="caution">
    <text evidence="1">The sequence shown here is derived from an EMBL/GenBank/DDBJ whole genome shotgun (WGS) entry which is preliminary data.</text>
</comment>
<accession>X7E3N0</accession>
<protein>
    <submittedName>
        <fullName evidence="1">Uncharacterized protein</fullName>
    </submittedName>
</protein>
<sequence length="49" mass="5433">MGDFIPASREKASMDIQQIKKATTILSQGLFRLLHSASKLDALLLIQSF</sequence>
<gene>
    <name evidence="1" type="ORF">MUS1_06115</name>
</gene>
<dbReference type="AlphaFoldDB" id="X7E3N0"/>
<reference evidence="1 2" key="1">
    <citation type="submission" date="2014-01" db="EMBL/GenBank/DDBJ databases">
        <title>Marinomonas ushuaiensis DSM 15871 Genome Sequencing.</title>
        <authorList>
            <person name="Lai Q."/>
            <person name="Shao Z.S."/>
        </authorList>
    </citation>
    <scope>NUCLEOTIDE SEQUENCE [LARGE SCALE GENOMIC DNA]</scope>
    <source>
        <strain evidence="1 2">DSM 15871</strain>
    </source>
</reference>
<organism evidence="1 2">
    <name type="scientific">Marinomonas ushuaiensis DSM 15871</name>
    <dbReference type="NCBI Taxonomy" id="1122207"/>
    <lineage>
        <taxon>Bacteria</taxon>
        <taxon>Pseudomonadati</taxon>
        <taxon>Pseudomonadota</taxon>
        <taxon>Gammaproteobacteria</taxon>
        <taxon>Oceanospirillales</taxon>
        <taxon>Oceanospirillaceae</taxon>
        <taxon>Marinomonas</taxon>
    </lineage>
</organism>
<evidence type="ECO:0000313" key="1">
    <source>
        <dbReference type="EMBL" id="ETX09773.1"/>
    </source>
</evidence>
<proteinExistence type="predicted"/>
<dbReference type="EMBL" id="JAMB01000015">
    <property type="protein sequence ID" value="ETX09773.1"/>
    <property type="molecule type" value="Genomic_DNA"/>
</dbReference>
<evidence type="ECO:0000313" key="2">
    <source>
        <dbReference type="Proteomes" id="UP000054058"/>
    </source>
</evidence>
<name>X7E3N0_9GAMM</name>
<keyword evidence="2" id="KW-1185">Reference proteome</keyword>
<dbReference type="Proteomes" id="UP000054058">
    <property type="component" value="Unassembled WGS sequence"/>
</dbReference>
<dbReference type="STRING" id="1122207.MUS1_06115"/>